<name>A0A2B4S6T4_STYPI</name>
<comment type="caution">
    <text evidence="2">The sequence shown here is derived from an EMBL/GenBank/DDBJ whole genome shotgun (WGS) entry which is preliminary data.</text>
</comment>
<feature type="region of interest" description="Disordered" evidence="1">
    <location>
        <begin position="36"/>
        <end position="87"/>
    </location>
</feature>
<protein>
    <submittedName>
        <fullName evidence="2">Uncharacterized protein</fullName>
    </submittedName>
</protein>
<evidence type="ECO:0000256" key="1">
    <source>
        <dbReference type="SAM" id="MobiDB-lite"/>
    </source>
</evidence>
<gene>
    <name evidence="2" type="ORF">AWC38_SpisGene9744</name>
</gene>
<keyword evidence="3" id="KW-1185">Reference proteome</keyword>
<reference evidence="3" key="1">
    <citation type="journal article" date="2017" name="bioRxiv">
        <title>Comparative analysis of the genomes of Stylophora pistillata and Acropora digitifera provides evidence for extensive differences between species of corals.</title>
        <authorList>
            <person name="Voolstra C.R."/>
            <person name="Li Y."/>
            <person name="Liew Y.J."/>
            <person name="Baumgarten S."/>
            <person name="Zoccola D."/>
            <person name="Flot J.-F."/>
            <person name="Tambutte S."/>
            <person name="Allemand D."/>
            <person name="Aranda M."/>
        </authorList>
    </citation>
    <scope>NUCLEOTIDE SEQUENCE [LARGE SCALE GENOMIC DNA]</scope>
</reference>
<proteinExistence type="predicted"/>
<dbReference type="AlphaFoldDB" id="A0A2B4S6T4"/>
<feature type="compositionally biased region" description="Basic and acidic residues" evidence="1">
    <location>
        <begin position="46"/>
        <end position="56"/>
    </location>
</feature>
<accession>A0A2B4S6T4</accession>
<feature type="compositionally biased region" description="Acidic residues" evidence="1">
    <location>
        <begin position="382"/>
        <end position="401"/>
    </location>
</feature>
<feature type="compositionally biased region" description="Acidic residues" evidence="1">
    <location>
        <begin position="67"/>
        <end position="87"/>
    </location>
</feature>
<feature type="region of interest" description="Disordered" evidence="1">
    <location>
        <begin position="298"/>
        <end position="342"/>
    </location>
</feature>
<feature type="compositionally biased region" description="Basic and acidic residues" evidence="1">
    <location>
        <begin position="298"/>
        <end position="307"/>
    </location>
</feature>
<dbReference type="Proteomes" id="UP000225706">
    <property type="component" value="Unassembled WGS sequence"/>
</dbReference>
<feature type="region of interest" description="Disordered" evidence="1">
    <location>
        <begin position="172"/>
        <end position="199"/>
    </location>
</feature>
<sequence length="480" mass="54389">MAAMATCLRWCCPCCLRGEPEEKQRVKVAYGVAKDSNADENVNLLKPEELPEDTVKENGGTVVKSDSDEEVQKEEDTKEDVDIEDEDDDTMWYTDENGRRVRRVLTTVTTTSTKTTSENGDDGKHLTRDVLQMEGNYGGVDKDEDVEVREFVDENGRKVRRIIKKTIVTTTTTRKTTSNNDGPSNKEISSGEVPLQFGSKPPVHEVSKMDLDIRGQPFGNHDIKFTTRGHTTISTESTGGNNHGNSTSYHRSVFTKTIGGDGGTTVVEHSTKSFGRGDDHPITAVTKESRIHVPEWMEEKPLPESTRRSHGTSDISVHLNYPRDFTPKKEPEPVANESRINPQVAKREKPVIDILSLWDVVREKEKEKKEEKPPLPQPHPTEEEEEEEEESEEEDEEYDEFEEEIVVLEVQRKPRYHRGLEIPKDEPEKDVIPVEDLLAVPVLEKLQESAPIDFIEEEKVEAVERPPVNESPLDFSSFED</sequence>
<organism evidence="2 3">
    <name type="scientific">Stylophora pistillata</name>
    <name type="common">Smooth cauliflower coral</name>
    <dbReference type="NCBI Taxonomy" id="50429"/>
    <lineage>
        <taxon>Eukaryota</taxon>
        <taxon>Metazoa</taxon>
        <taxon>Cnidaria</taxon>
        <taxon>Anthozoa</taxon>
        <taxon>Hexacorallia</taxon>
        <taxon>Scleractinia</taxon>
        <taxon>Astrocoeniina</taxon>
        <taxon>Pocilloporidae</taxon>
        <taxon>Stylophora</taxon>
    </lineage>
</organism>
<evidence type="ECO:0000313" key="2">
    <source>
        <dbReference type="EMBL" id="PFX25621.1"/>
    </source>
</evidence>
<dbReference type="EMBL" id="LSMT01000146">
    <property type="protein sequence ID" value="PFX25621.1"/>
    <property type="molecule type" value="Genomic_DNA"/>
</dbReference>
<feature type="compositionally biased region" description="Polar residues" evidence="1">
    <location>
        <begin position="178"/>
        <end position="188"/>
    </location>
</feature>
<dbReference type="OrthoDB" id="5971631at2759"/>
<feature type="region of interest" description="Disordered" evidence="1">
    <location>
        <begin position="365"/>
        <end position="401"/>
    </location>
</feature>
<evidence type="ECO:0000313" key="3">
    <source>
        <dbReference type="Proteomes" id="UP000225706"/>
    </source>
</evidence>
<dbReference type="STRING" id="50429.A0A2B4S6T4"/>